<gene>
    <name evidence="1" type="ORF">E2562_001044</name>
</gene>
<evidence type="ECO:0000313" key="2">
    <source>
        <dbReference type="Proteomes" id="UP000479710"/>
    </source>
</evidence>
<proteinExistence type="predicted"/>
<evidence type="ECO:0000313" key="1">
    <source>
        <dbReference type="EMBL" id="KAF0922638.1"/>
    </source>
</evidence>
<dbReference type="AlphaFoldDB" id="A0A6G1ECX6"/>
<dbReference type="Proteomes" id="UP000479710">
    <property type="component" value="Unassembled WGS sequence"/>
</dbReference>
<comment type="caution">
    <text evidence="1">The sequence shown here is derived from an EMBL/GenBank/DDBJ whole genome shotgun (WGS) entry which is preliminary data.</text>
</comment>
<organism evidence="1 2">
    <name type="scientific">Oryza meyeriana var. granulata</name>
    <dbReference type="NCBI Taxonomy" id="110450"/>
    <lineage>
        <taxon>Eukaryota</taxon>
        <taxon>Viridiplantae</taxon>
        <taxon>Streptophyta</taxon>
        <taxon>Embryophyta</taxon>
        <taxon>Tracheophyta</taxon>
        <taxon>Spermatophyta</taxon>
        <taxon>Magnoliopsida</taxon>
        <taxon>Liliopsida</taxon>
        <taxon>Poales</taxon>
        <taxon>Poaceae</taxon>
        <taxon>BOP clade</taxon>
        <taxon>Oryzoideae</taxon>
        <taxon>Oryzeae</taxon>
        <taxon>Oryzinae</taxon>
        <taxon>Oryza</taxon>
        <taxon>Oryza meyeriana</taxon>
    </lineage>
</organism>
<accession>A0A6G1ECX6</accession>
<dbReference type="EMBL" id="SPHZ02000003">
    <property type="protein sequence ID" value="KAF0922638.1"/>
    <property type="molecule type" value="Genomic_DNA"/>
</dbReference>
<keyword evidence="2" id="KW-1185">Reference proteome</keyword>
<sequence>MVEGSAGVEARAWHIPRDRGRETVEEAQGGDGCGGGVRPFRADVVEGSACVEARAWRVPHDRGRETASADGGGGGGRMRRARIEAAEVDGCVMLLRVWGIEAIARAWIPAQCERGSGAVRAWMEEPEVEGCAMHVVRGSGAMPARMDGIK</sequence>
<protein>
    <submittedName>
        <fullName evidence="1">Uncharacterized protein</fullName>
    </submittedName>
</protein>
<reference evidence="1 2" key="1">
    <citation type="submission" date="2019-11" db="EMBL/GenBank/DDBJ databases">
        <title>Whole genome sequence of Oryza granulata.</title>
        <authorList>
            <person name="Li W."/>
        </authorList>
    </citation>
    <scope>NUCLEOTIDE SEQUENCE [LARGE SCALE GENOMIC DNA]</scope>
    <source>
        <strain evidence="2">cv. Menghai</strain>
        <tissue evidence="1">Leaf</tissue>
    </source>
</reference>
<name>A0A6G1ECX6_9ORYZ</name>